<organism evidence="2">
    <name type="scientific">termite gut metagenome</name>
    <dbReference type="NCBI Taxonomy" id="433724"/>
    <lineage>
        <taxon>unclassified sequences</taxon>
        <taxon>metagenomes</taxon>
        <taxon>organismal metagenomes</taxon>
    </lineage>
</organism>
<reference evidence="2" key="1">
    <citation type="submission" date="2019-03" db="EMBL/GenBank/DDBJ databases">
        <title>Single cell metagenomics reveals metabolic interactions within the superorganism composed of flagellate Streblomastix strix and complex community of Bacteroidetes bacteria on its surface.</title>
        <authorList>
            <person name="Treitli S.C."/>
            <person name="Kolisko M."/>
            <person name="Husnik F."/>
            <person name="Keeling P."/>
            <person name="Hampl V."/>
        </authorList>
    </citation>
    <scope>NUCLEOTIDE SEQUENCE</scope>
    <source>
        <strain evidence="2">STM</strain>
    </source>
</reference>
<protein>
    <recommendedName>
        <fullName evidence="1">Smr domain-containing protein</fullName>
    </recommendedName>
</protein>
<accession>A0A5J4R640</accession>
<gene>
    <name evidence="2" type="ORF">EZS27_022513</name>
</gene>
<dbReference type="InterPro" id="IPR018598">
    <property type="entry name" value="DUF2027"/>
</dbReference>
<dbReference type="InterPro" id="IPR002625">
    <property type="entry name" value="Smr_dom"/>
</dbReference>
<dbReference type="InterPro" id="IPR036781">
    <property type="entry name" value="Smr_assoc-like_sf"/>
</dbReference>
<name>A0A5J4R640_9ZZZZ</name>
<evidence type="ECO:0000259" key="1">
    <source>
        <dbReference type="PROSITE" id="PS50828"/>
    </source>
</evidence>
<dbReference type="AlphaFoldDB" id="A0A5J4R640"/>
<dbReference type="EMBL" id="SNRY01001791">
    <property type="protein sequence ID" value="KAA6328610.1"/>
    <property type="molecule type" value="Genomic_DNA"/>
</dbReference>
<dbReference type="Pfam" id="PF01713">
    <property type="entry name" value="Smr"/>
    <property type="match status" value="1"/>
</dbReference>
<proteinExistence type="predicted"/>
<feature type="domain" description="Smr" evidence="1">
    <location>
        <begin position="278"/>
        <end position="348"/>
    </location>
</feature>
<dbReference type="Pfam" id="PF09640">
    <property type="entry name" value="DUF2027"/>
    <property type="match status" value="1"/>
</dbReference>
<sequence>MKTGDKVRFLSEVGGGTVKGFQGKDIVLVEDADGFDIPMLLRECIVIDTDDYNLKKKSVTSFKPEEEPAKLVKPEITARPVEISGRDGLNVVLAFVPEDIKAIGTSPFEAYLVNDSNFYLYYIYASAEGQAWRNRSHGLIEPNTKLLLEEFAKDVLNELEHVLIQAVAFKDTKTFAWKPAVNVELRIDTVKFYKLHAFCESVYFEEPALLYDVVKENVPVKQVYVSAEDVQKALLQKKDIESVKPQSVVSQEKLNDILEIDLHIDKLLDDTMGMENKDILEYQLDKFRKVMELYKKKQGKKIVFIHGKGDGVLRRALMDELKRKYGSCKHQDASFKEYGFGAMMITVK</sequence>
<dbReference type="SUPFAM" id="SSF158949">
    <property type="entry name" value="Smr-associated domain-like"/>
    <property type="match status" value="1"/>
</dbReference>
<evidence type="ECO:0000313" key="2">
    <source>
        <dbReference type="EMBL" id="KAA6328610.1"/>
    </source>
</evidence>
<dbReference type="Gene3D" id="2.60.40.1600">
    <property type="entry name" value="Smr-associated-like"/>
    <property type="match status" value="1"/>
</dbReference>
<comment type="caution">
    <text evidence="2">The sequence shown here is derived from an EMBL/GenBank/DDBJ whole genome shotgun (WGS) entry which is preliminary data.</text>
</comment>
<dbReference type="InterPro" id="IPR036063">
    <property type="entry name" value="Smr_dom_sf"/>
</dbReference>
<dbReference type="Gene3D" id="3.30.1370.110">
    <property type="match status" value="1"/>
</dbReference>
<dbReference type="PROSITE" id="PS50828">
    <property type="entry name" value="SMR"/>
    <property type="match status" value="1"/>
</dbReference>